<accession>A0ABT0LHL5</accession>
<dbReference type="EMBL" id="JAKIKS010000133">
    <property type="protein sequence ID" value="MCL1127184.1"/>
    <property type="molecule type" value="Genomic_DNA"/>
</dbReference>
<keyword evidence="3" id="KW-1003">Cell membrane</keyword>
<feature type="transmembrane region" description="Helical" evidence="7">
    <location>
        <begin position="296"/>
        <end position="315"/>
    </location>
</feature>
<keyword evidence="5 7" id="KW-1133">Transmembrane helix</keyword>
<dbReference type="PROSITE" id="PS50850">
    <property type="entry name" value="MFS"/>
    <property type="match status" value="1"/>
</dbReference>
<evidence type="ECO:0000256" key="4">
    <source>
        <dbReference type="ARBA" id="ARBA00022692"/>
    </source>
</evidence>
<feature type="transmembrane region" description="Helical" evidence="7">
    <location>
        <begin position="262"/>
        <end position="284"/>
    </location>
</feature>
<dbReference type="InterPro" id="IPR036259">
    <property type="entry name" value="MFS_trans_sf"/>
</dbReference>
<feature type="domain" description="Major facilitator superfamily (MFS) profile" evidence="8">
    <location>
        <begin position="9"/>
        <end position="407"/>
    </location>
</feature>
<comment type="caution">
    <text evidence="9">The sequence shown here is derived from an EMBL/GenBank/DDBJ whole genome shotgun (WGS) entry which is preliminary data.</text>
</comment>
<evidence type="ECO:0000313" key="10">
    <source>
        <dbReference type="Proteomes" id="UP001203423"/>
    </source>
</evidence>
<feature type="transmembrane region" description="Helical" evidence="7">
    <location>
        <begin position="82"/>
        <end position="110"/>
    </location>
</feature>
<keyword evidence="4 7" id="KW-0812">Transmembrane</keyword>
<feature type="transmembrane region" description="Helical" evidence="7">
    <location>
        <begin position="354"/>
        <end position="377"/>
    </location>
</feature>
<dbReference type="InterPro" id="IPR050171">
    <property type="entry name" value="MFS_Transporters"/>
</dbReference>
<dbReference type="Pfam" id="PF07690">
    <property type="entry name" value="MFS_1"/>
    <property type="match status" value="1"/>
</dbReference>
<reference evidence="9 10" key="1">
    <citation type="submission" date="2022-01" db="EMBL/GenBank/DDBJ databases">
        <title>Whole genome-based taxonomy of the Shewanellaceae.</title>
        <authorList>
            <person name="Martin-Rodriguez A.J."/>
        </authorList>
    </citation>
    <scope>NUCLEOTIDE SEQUENCE [LARGE SCALE GENOMIC DNA]</scope>
    <source>
        <strain evidence="9 10">DSM 17177</strain>
    </source>
</reference>
<evidence type="ECO:0000256" key="1">
    <source>
        <dbReference type="ARBA" id="ARBA00004651"/>
    </source>
</evidence>
<dbReference type="Proteomes" id="UP001203423">
    <property type="component" value="Unassembled WGS sequence"/>
</dbReference>
<dbReference type="PANTHER" id="PTHR23517:SF3">
    <property type="entry name" value="INTEGRAL MEMBRANE TRANSPORT PROTEIN"/>
    <property type="match status" value="1"/>
</dbReference>
<keyword evidence="10" id="KW-1185">Reference proteome</keyword>
<keyword evidence="2" id="KW-0813">Transport</keyword>
<evidence type="ECO:0000256" key="7">
    <source>
        <dbReference type="SAM" id="Phobius"/>
    </source>
</evidence>
<organism evidence="9 10">
    <name type="scientific">Shewanella surugensis</name>
    <dbReference type="NCBI Taxonomy" id="212020"/>
    <lineage>
        <taxon>Bacteria</taxon>
        <taxon>Pseudomonadati</taxon>
        <taxon>Pseudomonadota</taxon>
        <taxon>Gammaproteobacteria</taxon>
        <taxon>Alteromonadales</taxon>
        <taxon>Shewanellaceae</taxon>
        <taxon>Shewanella</taxon>
    </lineage>
</organism>
<evidence type="ECO:0000256" key="2">
    <source>
        <dbReference type="ARBA" id="ARBA00022448"/>
    </source>
</evidence>
<evidence type="ECO:0000256" key="3">
    <source>
        <dbReference type="ARBA" id="ARBA00022475"/>
    </source>
</evidence>
<dbReference type="RefSeq" id="WP_248942579.1">
    <property type="nucleotide sequence ID" value="NZ_JAKIKS010000133.1"/>
</dbReference>
<gene>
    <name evidence="9" type="ORF">L2764_22555</name>
</gene>
<feature type="transmembrane region" description="Helical" evidence="7">
    <location>
        <begin position="144"/>
        <end position="165"/>
    </location>
</feature>
<feature type="transmembrane region" description="Helical" evidence="7">
    <location>
        <begin position="228"/>
        <end position="250"/>
    </location>
</feature>
<protein>
    <submittedName>
        <fullName evidence="9">MFS transporter</fullName>
    </submittedName>
</protein>
<evidence type="ECO:0000259" key="8">
    <source>
        <dbReference type="PROSITE" id="PS50850"/>
    </source>
</evidence>
<feature type="transmembrane region" description="Helical" evidence="7">
    <location>
        <begin position="6"/>
        <end position="28"/>
    </location>
</feature>
<dbReference type="InterPro" id="IPR011701">
    <property type="entry name" value="MFS"/>
</dbReference>
<proteinExistence type="predicted"/>
<feature type="transmembrane region" description="Helical" evidence="7">
    <location>
        <begin position="383"/>
        <end position="403"/>
    </location>
</feature>
<dbReference type="PANTHER" id="PTHR23517">
    <property type="entry name" value="RESISTANCE PROTEIN MDTM, PUTATIVE-RELATED-RELATED"/>
    <property type="match status" value="1"/>
</dbReference>
<feature type="transmembrane region" description="Helical" evidence="7">
    <location>
        <begin position="177"/>
        <end position="197"/>
    </location>
</feature>
<evidence type="ECO:0000313" key="9">
    <source>
        <dbReference type="EMBL" id="MCL1127184.1"/>
    </source>
</evidence>
<keyword evidence="6 7" id="KW-0472">Membrane</keyword>
<sequence>MSPLSRFALIAVVFVDLMGQGLVFPIINELMMSKTIAFLPLDISDPERHFFYGLVIGIFFLSWFLGAVYIAKLSDSIGRKNAILICLFGALIGYFITILAIFLNSLWLLVVGRSITGFTAGNQPIAQAATMDASKNDKDKARNMGFIVAGISAGLMGGPLIGGVLSDKAIIGSLASVQLPFYAASILVLITLFLVLFSYQDVRKPNKDILFKPLEIFTMILKLRDKPLVLRLSGVYLSFMTANVTFYIFLTNYLSSRFQIGLFGTSMAMLIMGSMIAFSSLFLIERVLNHLGKRRTIAVVAMVMTLSVLVFSMSSSVFVCYIAIAVFYLGFGVAYPTLLCLFSDSVSQDEQGWSMGITTAGFTLAAGVMSLVGGILMGLDIHLPFYICAVAAITSLILMKLTWNTPDIERVLSKSP</sequence>
<dbReference type="SUPFAM" id="SSF103473">
    <property type="entry name" value="MFS general substrate transporter"/>
    <property type="match status" value="1"/>
</dbReference>
<evidence type="ECO:0000256" key="5">
    <source>
        <dbReference type="ARBA" id="ARBA00022989"/>
    </source>
</evidence>
<dbReference type="InterPro" id="IPR020846">
    <property type="entry name" value="MFS_dom"/>
</dbReference>
<feature type="transmembrane region" description="Helical" evidence="7">
    <location>
        <begin position="321"/>
        <end position="342"/>
    </location>
</feature>
<comment type="subcellular location">
    <subcellularLocation>
        <location evidence="1">Cell membrane</location>
        <topology evidence="1">Multi-pass membrane protein</topology>
    </subcellularLocation>
</comment>
<evidence type="ECO:0000256" key="6">
    <source>
        <dbReference type="ARBA" id="ARBA00023136"/>
    </source>
</evidence>
<name>A0ABT0LHL5_9GAMM</name>
<dbReference type="Gene3D" id="1.20.1250.20">
    <property type="entry name" value="MFS general substrate transporter like domains"/>
    <property type="match status" value="1"/>
</dbReference>
<feature type="transmembrane region" description="Helical" evidence="7">
    <location>
        <begin position="49"/>
        <end position="70"/>
    </location>
</feature>